<evidence type="ECO:0000313" key="2">
    <source>
        <dbReference type="EMBL" id="GIT93726.1"/>
    </source>
</evidence>
<accession>A0ABQ4NH22</accession>
<feature type="compositionally biased region" description="Acidic residues" evidence="1">
    <location>
        <begin position="1"/>
        <end position="11"/>
    </location>
</feature>
<name>A0ABQ4NH22_9RHOB</name>
<keyword evidence="3" id="KW-1185">Reference proteome</keyword>
<organism evidence="2 3">
    <name type="scientific">Jannaschia pagri</name>
    <dbReference type="NCBI Taxonomy" id="2829797"/>
    <lineage>
        <taxon>Bacteria</taxon>
        <taxon>Pseudomonadati</taxon>
        <taxon>Pseudomonadota</taxon>
        <taxon>Alphaproteobacteria</taxon>
        <taxon>Rhodobacterales</taxon>
        <taxon>Roseobacteraceae</taxon>
        <taxon>Jannaschia</taxon>
    </lineage>
</organism>
<evidence type="ECO:0000313" key="3">
    <source>
        <dbReference type="Proteomes" id="UP000786693"/>
    </source>
</evidence>
<proteinExistence type="predicted"/>
<sequence>MAADVFEDDPSESCPELTAHSGDMGPQVSGIVCPASFARRAERLAWVSGKYGVDRSGKRSGVEGCEVVPDGGRGQVSCPLGSDEDVPGVFVPFNVGAGVEARLGKHDAHIQSSAACAEGQSVPGT</sequence>
<protein>
    <submittedName>
        <fullName evidence="2">Uncharacterized protein</fullName>
    </submittedName>
</protein>
<reference evidence="2 3" key="1">
    <citation type="submission" date="2021-05" db="EMBL/GenBank/DDBJ databases">
        <title>Bacteria Genome sequencing.</title>
        <authorList>
            <person name="Takabe Y."/>
            <person name="Nakajima Y."/>
            <person name="Suzuki S."/>
            <person name="Shiozaki T."/>
        </authorList>
    </citation>
    <scope>NUCLEOTIDE SEQUENCE [LARGE SCALE GENOMIC DNA]</scope>
    <source>
        <strain evidence="2 3">AI_62</strain>
    </source>
</reference>
<comment type="caution">
    <text evidence="2">The sequence shown here is derived from an EMBL/GenBank/DDBJ whole genome shotgun (WGS) entry which is preliminary data.</text>
</comment>
<gene>
    <name evidence="2" type="ORF">JANAI62_03490</name>
</gene>
<evidence type="ECO:0000256" key="1">
    <source>
        <dbReference type="SAM" id="MobiDB-lite"/>
    </source>
</evidence>
<dbReference type="Proteomes" id="UP000786693">
    <property type="component" value="Unassembled WGS sequence"/>
</dbReference>
<dbReference type="EMBL" id="BPFH01000001">
    <property type="protein sequence ID" value="GIT93726.1"/>
    <property type="molecule type" value="Genomic_DNA"/>
</dbReference>
<feature type="region of interest" description="Disordered" evidence="1">
    <location>
        <begin position="1"/>
        <end position="25"/>
    </location>
</feature>